<dbReference type="EMBL" id="JAXHPL010000066">
    <property type="protein sequence ID" value="MDY6487645.1"/>
    <property type="molecule type" value="Genomic_DNA"/>
</dbReference>
<keyword evidence="1" id="KW-0732">Signal</keyword>
<dbReference type="InterPro" id="IPR011250">
    <property type="entry name" value="OMP/PagP_B-barrel"/>
</dbReference>
<accession>A0AB35UYW8</accession>
<sequence length="243" mass="26255">MKYLKTALVASVLTTAAGTTMADGAVIKDGYVFEQNKLIPTGARAEVGTTGYGGAIQWTASPYVGLSLGYNGGNISWRDDLSVNGTKYDVDMDNNNVYLNAEIHPWGTSDNRWAQGTYFAAGVAYLDNDYDLSQRSKDGNVKLNGTNYSYNGELRGQINYKNNIAPYVGVGIAPKFGKNWGVFGEIGAYYTGNPTVNLDADGTFINANGASAEADLKAEQQKIANDDKYAWLPVGKVGVNFYW</sequence>
<evidence type="ECO:0000313" key="2">
    <source>
        <dbReference type="EMBL" id="MDY6487645.1"/>
    </source>
</evidence>
<evidence type="ECO:0000256" key="1">
    <source>
        <dbReference type="SAM" id="SignalP"/>
    </source>
</evidence>
<organism evidence="2 3">
    <name type="scientific">Acinetobacter faecalis</name>
    <dbReference type="NCBI Taxonomy" id="2665161"/>
    <lineage>
        <taxon>Bacteria</taxon>
        <taxon>Pseudomonadati</taxon>
        <taxon>Pseudomonadota</taxon>
        <taxon>Gammaproteobacteria</taxon>
        <taxon>Moraxellales</taxon>
        <taxon>Moraxellaceae</taxon>
        <taxon>Acinetobacter</taxon>
    </lineage>
</organism>
<dbReference type="Gene3D" id="2.40.160.170">
    <property type="match status" value="1"/>
</dbReference>
<dbReference type="NCBIfam" id="NF038067">
    <property type="entry name" value="OMP_CarO"/>
    <property type="match status" value="1"/>
</dbReference>
<dbReference type="RefSeq" id="WP_321099716.1">
    <property type="nucleotide sequence ID" value="NZ_JAXHPL010000066.1"/>
</dbReference>
<name>A0AB35UYW8_9GAMM</name>
<feature type="signal peptide" evidence="1">
    <location>
        <begin position="1"/>
        <end position="22"/>
    </location>
</feature>
<evidence type="ECO:0000313" key="3">
    <source>
        <dbReference type="Proteomes" id="UP001278995"/>
    </source>
</evidence>
<comment type="caution">
    <text evidence="2">The sequence shown here is derived from an EMBL/GenBank/DDBJ whole genome shotgun (WGS) entry which is preliminary data.</text>
</comment>
<dbReference type="SUPFAM" id="SSF56925">
    <property type="entry name" value="OMPA-like"/>
    <property type="match status" value="1"/>
</dbReference>
<dbReference type="AlphaFoldDB" id="A0AB35UYW8"/>
<gene>
    <name evidence="2" type="primary">carO</name>
    <name evidence="2" type="ORF">SKM51_10655</name>
</gene>
<proteinExistence type="predicted"/>
<protein>
    <submittedName>
        <fullName evidence="2">Ornithine uptake porin CarO</fullName>
    </submittedName>
</protein>
<dbReference type="InterPro" id="IPR049853">
    <property type="entry name" value="CarO_OMP"/>
</dbReference>
<feature type="chain" id="PRO_5044202268" evidence="1">
    <location>
        <begin position="23"/>
        <end position="243"/>
    </location>
</feature>
<reference evidence="2 3" key="1">
    <citation type="submission" date="2023-11" db="EMBL/GenBank/DDBJ databases">
        <title>The common occurrence of Acinetobacte faecalis in cattle feces and its emended description.</title>
        <authorList>
            <person name="Kyselkova M."/>
            <person name="Xanthopoulou K."/>
            <person name="Shestivska V."/>
            <person name="Spanelova P."/>
            <person name="Maixnerova M."/>
            <person name="Higgins P.G."/>
            <person name="Nemec A."/>
        </authorList>
    </citation>
    <scope>NUCLEOTIDE SEQUENCE [LARGE SCALE GENOMIC DNA]</scope>
    <source>
        <strain evidence="2 3">ANC 7483</strain>
    </source>
</reference>
<dbReference type="Proteomes" id="UP001278995">
    <property type="component" value="Unassembled WGS sequence"/>
</dbReference>